<dbReference type="Gene3D" id="3.40.30.10">
    <property type="entry name" value="Glutaredoxin"/>
    <property type="match status" value="1"/>
</dbReference>
<dbReference type="STRING" id="564608.C1N3Z5"/>
<dbReference type="PRINTS" id="PR00421">
    <property type="entry name" value="THIOREDOXIN"/>
</dbReference>
<dbReference type="RefSeq" id="XP_003062458.1">
    <property type="nucleotide sequence ID" value="XM_003062412.1"/>
</dbReference>
<dbReference type="CDD" id="cd02947">
    <property type="entry name" value="TRX_family"/>
    <property type="match status" value="1"/>
</dbReference>
<dbReference type="PROSITE" id="PS50005">
    <property type="entry name" value="TPR"/>
    <property type="match status" value="1"/>
</dbReference>
<keyword evidence="1" id="KW-0802">TPR repeat</keyword>
<dbReference type="InterPro" id="IPR011990">
    <property type="entry name" value="TPR-like_helical_dom_sf"/>
</dbReference>
<evidence type="ECO:0000256" key="1">
    <source>
        <dbReference type="PROSITE-ProRule" id="PRU00339"/>
    </source>
</evidence>
<dbReference type="Pfam" id="PF13414">
    <property type="entry name" value="TPR_11"/>
    <property type="match status" value="1"/>
</dbReference>
<dbReference type="AlphaFoldDB" id="C1N3Z5"/>
<dbReference type="eggNOG" id="KOG0908">
    <property type="taxonomic scope" value="Eukaryota"/>
</dbReference>
<organism evidence="4">
    <name type="scientific">Micromonas pusilla (strain CCMP1545)</name>
    <name type="common">Picoplanktonic green alga</name>
    <dbReference type="NCBI Taxonomy" id="564608"/>
    <lineage>
        <taxon>Eukaryota</taxon>
        <taxon>Viridiplantae</taxon>
        <taxon>Chlorophyta</taxon>
        <taxon>Mamiellophyceae</taxon>
        <taxon>Mamiellales</taxon>
        <taxon>Mamiellaceae</taxon>
        <taxon>Micromonas</taxon>
    </lineage>
</organism>
<dbReference type="OrthoDB" id="2121326at2759"/>
<dbReference type="GeneID" id="9688143"/>
<dbReference type="Pfam" id="PF00085">
    <property type="entry name" value="Thioredoxin"/>
    <property type="match status" value="1"/>
</dbReference>
<dbReference type="OMA" id="MVISVEQ"/>
<gene>
    <name evidence="3" type="ORF">MICPUCDRAFT_52353</name>
</gene>
<dbReference type="SUPFAM" id="SSF48452">
    <property type="entry name" value="TPR-like"/>
    <property type="match status" value="2"/>
</dbReference>
<dbReference type="InterPro" id="IPR044534">
    <property type="entry name" value="TTL1-4"/>
</dbReference>
<dbReference type="PANTHER" id="PTHR46050">
    <property type="entry name" value="TPR REPEAT-CONTAINING THIOREDOXIN"/>
    <property type="match status" value="1"/>
</dbReference>
<evidence type="ECO:0000313" key="4">
    <source>
        <dbReference type="Proteomes" id="UP000001876"/>
    </source>
</evidence>
<accession>C1N3Z5</accession>
<feature type="repeat" description="TPR" evidence="1">
    <location>
        <begin position="2"/>
        <end position="35"/>
    </location>
</feature>
<dbReference type="InterPro" id="IPR036249">
    <property type="entry name" value="Thioredoxin-like_sf"/>
</dbReference>
<dbReference type="InterPro" id="IPR013766">
    <property type="entry name" value="Thioredoxin_domain"/>
</dbReference>
<dbReference type="PROSITE" id="PS51352">
    <property type="entry name" value="THIOREDOXIN_2"/>
    <property type="match status" value="1"/>
</dbReference>
<dbReference type="eggNOG" id="KOG1124">
    <property type="taxonomic scope" value="Eukaryota"/>
</dbReference>
<name>C1N3Z5_MICPC</name>
<dbReference type="SUPFAM" id="SSF52833">
    <property type="entry name" value="Thioredoxin-like"/>
    <property type="match status" value="1"/>
</dbReference>
<dbReference type="KEGG" id="mpp:MICPUCDRAFT_52353"/>
<feature type="domain" description="Thioredoxin" evidence="2">
    <location>
        <begin position="239"/>
        <end position="376"/>
    </location>
</feature>
<proteinExistence type="predicted"/>
<dbReference type="EMBL" id="GG663746">
    <property type="protein sequence ID" value="EEH53277.1"/>
    <property type="molecule type" value="Genomic_DNA"/>
</dbReference>
<reference evidence="3 4" key="1">
    <citation type="journal article" date="2009" name="Science">
        <title>Green evolution and dynamic adaptations revealed by genomes of the marine picoeukaryotes Micromonas.</title>
        <authorList>
            <person name="Worden A.Z."/>
            <person name="Lee J.H."/>
            <person name="Mock T."/>
            <person name="Rouze P."/>
            <person name="Simmons M.P."/>
            <person name="Aerts A.L."/>
            <person name="Allen A.E."/>
            <person name="Cuvelier M.L."/>
            <person name="Derelle E."/>
            <person name="Everett M.V."/>
            <person name="Foulon E."/>
            <person name="Grimwood J."/>
            <person name="Gundlach H."/>
            <person name="Henrissat B."/>
            <person name="Napoli C."/>
            <person name="McDonald S.M."/>
            <person name="Parker M.S."/>
            <person name="Rombauts S."/>
            <person name="Salamov A."/>
            <person name="Von Dassow P."/>
            <person name="Badger J.H."/>
            <person name="Coutinho P.M."/>
            <person name="Demir E."/>
            <person name="Dubchak I."/>
            <person name="Gentemann C."/>
            <person name="Eikrem W."/>
            <person name="Gready J.E."/>
            <person name="John U."/>
            <person name="Lanier W."/>
            <person name="Lindquist E.A."/>
            <person name="Lucas S."/>
            <person name="Mayer K.F."/>
            <person name="Moreau H."/>
            <person name="Not F."/>
            <person name="Otillar R."/>
            <person name="Panaud O."/>
            <person name="Pangilinan J."/>
            <person name="Paulsen I."/>
            <person name="Piegu B."/>
            <person name="Poliakov A."/>
            <person name="Robbens S."/>
            <person name="Schmutz J."/>
            <person name="Toulza E."/>
            <person name="Wyss T."/>
            <person name="Zelensky A."/>
            <person name="Zhou K."/>
            <person name="Armbrust E.V."/>
            <person name="Bhattacharya D."/>
            <person name="Goodenough U.W."/>
            <person name="Van de Peer Y."/>
            <person name="Grigoriev I.V."/>
        </authorList>
    </citation>
    <scope>NUCLEOTIDE SEQUENCE [LARGE SCALE GENOMIC DNA]</scope>
    <source>
        <strain evidence="3 4">CCMP1545</strain>
    </source>
</reference>
<dbReference type="GO" id="GO:0006950">
    <property type="term" value="P:response to stress"/>
    <property type="evidence" value="ECO:0007669"/>
    <property type="project" value="UniProtKB-ARBA"/>
</dbReference>
<dbReference type="PANTHER" id="PTHR46050:SF29">
    <property type="entry name" value="TPR REPEAT-CONTAINING THIOREDOXIN TTL4"/>
    <property type="match status" value="1"/>
</dbReference>
<evidence type="ECO:0000259" key="2">
    <source>
        <dbReference type="PROSITE" id="PS51352"/>
    </source>
</evidence>
<dbReference type="SMART" id="SM00028">
    <property type="entry name" value="TPR"/>
    <property type="match status" value="5"/>
</dbReference>
<protein>
    <submittedName>
        <fullName evidence="3">Predicted protein</fullName>
    </submittedName>
</protein>
<dbReference type="InterPro" id="IPR019734">
    <property type="entry name" value="TPR_rpt"/>
</dbReference>
<dbReference type="InterPro" id="IPR017937">
    <property type="entry name" value="Thioredoxin_CS"/>
</dbReference>
<evidence type="ECO:0000313" key="3">
    <source>
        <dbReference type="EMBL" id="EEH53277.1"/>
    </source>
</evidence>
<keyword evidence="4" id="KW-1185">Reference proteome</keyword>
<dbReference type="PROSITE" id="PS00194">
    <property type="entry name" value="THIOREDOXIN_1"/>
    <property type="match status" value="1"/>
</dbReference>
<sequence length="376" mass="39018">MAEAAKERGNALYKAGKFEDAVKAYDESIAADPAIAAAHANRAAALTAMGRAKFNDATVACVEALCLDPSYGRAKSRLGALCVKLGDLEPAVAAAEARARSHPDHSPSSSLAKALRLLRDGRAAGNAAFKSGDVARALKTYSDAMLAAAAEAAGSDAAAAGAMDAEALCVAVPGAALLMCNRAACAASLGRHADALTDATAALRADPEYAKASLRAAHARKALGEHAAAAAIFAELRERLPGDASVADELNACRRAAGGDLAKLPTERAGVIEIESMERYRALIAKAPLCLIDFTAKWCGPCKQVAPHFAAMALANPTIHFLKVDVDERQDISAAENVRSMPTFKAYRYGAKVDEFSGADLGRLQGLVARYLPTLS</sequence>
<dbReference type="Proteomes" id="UP000001876">
    <property type="component" value="Unassembled WGS sequence"/>
</dbReference>
<dbReference type="Gene3D" id="1.25.40.10">
    <property type="entry name" value="Tetratricopeptide repeat domain"/>
    <property type="match status" value="2"/>
</dbReference>